<evidence type="ECO:0000256" key="1">
    <source>
        <dbReference type="SAM" id="Phobius"/>
    </source>
</evidence>
<feature type="transmembrane region" description="Helical" evidence="1">
    <location>
        <begin position="145"/>
        <end position="164"/>
    </location>
</feature>
<feature type="transmembrane region" description="Helical" evidence="1">
    <location>
        <begin position="89"/>
        <end position="109"/>
    </location>
</feature>
<evidence type="ECO:0008006" key="4">
    <source>
        <dbReference type="Google" id="ProtNLM"/>
    </source>
</evidence>
<dbReference type="KEGG" id="mvd:AWU67_15085"/>
<gene>
    <name evidence="2" type="ORF">AWU67_15085</name>
</gene>
<keyword evidence="1" id="KW-0812">Transmembrane</keyword>
<proteinExistence type="predicted"/>
<keyword evidence="1" id="KW-1133">Transmembrane helix</keyword>
<evidence type="ECO:0000313" key="2">
    <source>
        <dbReference type="EMBL" id="AMB59961.1"/>
    </source>
</evidence>
<dbReference type="Proteomes" id="UP000058305">
    <property type="component" value="Chromosome"/>
</dbReference>
<dbReference type="Pfam" id="PF06496">
    <property type="entry name" value="DUF1097"/>
    <property type="match status" value="1"/>
</dbReference>
<dbReference type="AlphaFoldDB" id="A0A0Y0QCT5"/>
<dbReference type="InterPro" id="IPR009476">
    <property type="entry name" value="DUF1097"/>
</dbReference>
<reference evidence="3" key="2">
    <citation type="submission" date="2016-01" db="EMBL/GenBank/DDBJ databases">
        <title>First complete genome sequence of a species in the genus Microterricola, an extremophilic cold active enzyme producing strain ERGS5:02 isolated from Sikkim Himalaya.</title>
        <authorList>
            <person name="Kumar R."/>
            <person name="Singh D."/>
            <person name="Swarnkar M.K."/>
        </authorList>
    </citation>
    <scope>NUCLEOTIDE SEQUENCE [LARGE SCALE GENOMIC DNA]</scope>
    <source>
        <strain evidence="3">ERGS5:02</strain>
    </source>
</reference>
<name>A0A0Y0QCT5_9MICO</name>
<keyword evidence="3" id="KW-1185">Reference proteome</keyword>
<organism evidence="2 3">
    <name type="scientific">Microterricola viridarii</name>
    <dbReference type="NCBI Taxonomy" id="412690"/>
    <lineage>
        <taxon>Bacteria</taxon>
        <taxon>Bacillati</taxon>
        <taxon>Actinomycetota</taxon>
        <taxon>Actinomycetes</taxon>
        <taxon>Micrococcales</taxon>
        <taxon>Microbacteriaceae</taxon>
        <taxon>Microterricola</taxon>
    </lineage>
</organism>
<evidence type="ECO:0000313" key="3">
    <source>
        <dbReference type="Proteomes" id="UP000058305"/>
    </source>
</evidence>
<feature type="transmembrane region" description="Helical" evidence="1">
    <location>
        <begin position="59"/>
        <end position="77"/>
    </location>
</feature>
<protein>
    <recommendedName>
        <fullName evidence="4">DUF1097 domain-containing protein</fullName>
    </recommendedName>
</protein>
<reference evidence="2 3" key="1">
    <citation type="journal article" date="2016" name="J. Biotechnol.">
        <title>First complete genome sequence of a species in the genus Microterricola, an extremophilic cold active enzyme producing bacterial strain ERGS5:02 isolated from Sikkim Himalaya.</title>
        <authorList>
            <person name="Himanshu"/>
            <person name="Swarnkar M.K."/>
            <person name="Singh D."/>
            <person name="Kumar R."/>
        </authorList>
    </citation>
    <scope>NUCLEOTIDE SEQUENCE [LARGE SCALE GENOMIC DNA]</scope>
    <source>
        <strain evidence="2 3">ERGS5:02</strain>
    </source>
</reference>
<feature type="transmembrane region" description="Helical" evidence="1">
    <location>
        <begin position="121"/>
        <end position="139"/>
    </location>
</feature>
<sequence>MEGRAGRFRLALPPEIAATLLAVSTVALGALLGVPTYGIFLGWAAAGLAGTGRPARLPVLARCLAIGAVFGAGTLAATSALESVLGPDLPQWVCAAAVLAVANPLMIMVGRAPALSSVPGMFIGFSTLFAVFLSTTAAISGNILAALLVTVSMNLTGLVFYVIYNRLTGRPRAERA</sequence>
<dbReference type="EMBL" id="CP014145">
    <property type="protein sequence ID" value="AMB59961.1"/>
    <property type="molecule type" value="Genomic_DNA"/>
</dbReference>
<feature type="transmembrane region" description="Helical" evidence="1">
    <location>
        <begin position="20"/>
        <end position="47"/>
    </location>
</feature>
<accession>A0A0Y0QCT5</accession>
<keyword evidence="1" id="KW-0472">Membrane</keyword>